<evidence type="ECO:0000313" key="3">
    <source>
        <dbReference type="EMBL" id="QDU91744.1"/>
    </source>
</evidence>
<dbReference type="SUPFAM" id="SSF88723">
    <property type="entry name" value="PIN domain-like"/>
    <property type="match status" value="1"/>
</dbReference>
<evidence type="ECO:0000259" key="2">
    <source>
        <dbReference type="Pfam" id="PF01850"/>
    </source>
</evidence>
<feature type="domain" description="PIN" evidence="2">
    <location>
        <begin position="4"/>
        <end position="124"/>
    </location>
</feature>
<sequence>MALVIDASAIAPLTLGDEDARYANRVLSQVEQEGFAWVPRLFFEELGNVLVVNERRGRIDPATSDVFLAMVRQRLSLRTFEISDMAAPVRLAREFGLSVYDAVYLSCAISTHSRLATQDKSLATAALASGVGLLPFEE</sequence>
<gene>
    <name evidence="3" type="primary">vapC_9</name>
    <name evidence="3" type="ORF">Pla175_51750</name>
</gene>
<dbReference type="PANTHER" id="PTHR35901">
    <property type="entry name" value="RIBONUCLEASE VAPC3"/>
    <property type="match status" value="1"/>
</dbReference>
<dbReference type="CDD" id="cd09873">
    <property type="entry name" value="PIN_Pae0151-like"/>
    <property type="match status" value="1"/>
</dbReference>
<keyword evidence="4" id="KW-1185">Reference proteome</keyword>
<evidence type="ECO:0000313" key="4">
    <source>
        <dbReference type="Proteomes" id="UP000317429"/>
    </source>
</evidence>
<dbReference type="InterPro" id="IPR029060">
    <property type="entry name" value="PIN-like_dom_sf"/>
</dbReference>
<dbReference type="Pfam" id="PF01850">
    <property type="entry name" value="PIN"/>
    <property type="match status" value="1"/>
</dbReference>
<dbReference type="OrthoDB" id="9798446at2"/>
<dbReference type="Proteomes" id="UP000317429">
    <property type="component" value="Chromosome"/>
</dbReference>
<protein>
    <submittedName>
        <fullName evidence="3">tRNA(fMet)-specific endonuclease VapC</fullName>
    </submittedName>
</protein>
<evidence type="ECO:0000256" key="1">
    <source>
        <dbReference type="ARBA" id="ARBA00022842"/>
    </source>
</evidence>
<reference evidence="3 4" key="1">
    <citation type="submission" date="2019-02" db="EMBL/GenBank/DDBJ databases">
        <title>Deep-cultivation of Planctomycetes and their phenomic and genomic characterization uncovers novel biology.</title>
        <authorList>
            <person name="Wiegand S."/>
            <person name="Jogler M."/>
            <person name="Boedeker C."/>
            <person name="Pinto D."/>
            <person name="Vollmers J."/>
            <person name="Rivas-Marin E."/>
            <person name="Kohn T."/>
            <person name="Peeters S.H."/>
            <person name="Heuer A."/>
            <person name="Rast P."/>
            <person name="Oberbeckmann S."/>
            <person name="Bunk B."/>
            <person name="Jeske O."/>
            <person name="Meyerdierks A."/>
            <person name="Storesund J.E."/>
            <person name="Kallscheuer N."/>
            <person name="Luecker S."/>
            <person name="Lage O.M."/>
            <person name="Pohl T."/>
            <person name="Merkel B.J."/>
            <person name="Hornburger P."/>
            <person name="Mueller R.-W."/>
            <person name="Bruemmer F."/>
            <person name="Labrenz M."/>
            <person name="Spormann A.M."/>
            <person name="Op den Camp H."/>
            <person name="Overmann J."/>
            <person name="Amann R."/>
            <person name="Jetten M.S.M."/>
            <person name="Mascher T."/>
            <person name="Medema M.H."/>
            <person name="Devos D.P."/>
            <person name="Kaster A.-K."/>
            <person name="Ovreas L."/>
            <person name="Rohde M."/>
            <person name="Galperin M.Y."/>
            <person name="Jogler C."/>
        </authorList>
    </citation>
    <scope>NUCLEOTIDE SEQUENCE [LARGE SCALE GENOMIC DNA]</scope>
    <source>
        <strain evidence="3 4">Pla175</strain>
    </source>
</reference>
<dbReference type="EMBL" id="CP036291">
    <property type="protein sequence ID" value="QDU91744.1"/>
    <property type="molecule type" value="Genomic_DNA"/>
</dbReference>
<dbReference type="PANTHER" id="PTHR35901:SF1">
    <property type="entry name" value="EXONUCLEASE VAPC9"/>
    <property type="match status" value="1"/>
</dbReference>
<keyword evidence="1" id="KW-0460">Magnesium</keyword>
<dbReference type="Gene3D" id="3.40.50.1010">
    <property type="entry name" value="5'-nuclease"/>
    <property type="match status" value="1"/>
</dbReference>
<dbReference type="KEGG" id="pnd:Pla175_51750"/>
<proteinExistence type="predicted"/>
<dbReference type="RefSeq" id="WP_145291898.1">
    <property type="nucleotide sequence ID" value="NZ_CP036291.1"/>
</dbReference>
<keyword evidence="3" id="KW-0540">Nuclease</keyword>
<accession>A0A518DJT8</accession>
<dbReference type="InterPro" id="IPR051619">
    <property type="entry name" value="TypeII_TA_RNase_PINc/VapC"/>
</dbReference>
<dbReference type="GO" id="GO:0004519">
    <property type="term" value="F:endonuclease activity"/>
    <property type="evidence" value="ECO:0007669"/>
    <property type="project" value="UniProtKB-KW"/>
</dbReference>
<organism evidence="3 4">
    <name type="scientific">Pirellulimonas nuda</name>
    <dbReference type="NCBI Taxonomy" id="2528009"/>
    <lineage>
        <taxon>Bacteria</taxon>
        <taxon>Pseudomonadati</taxon>
        <taxon>Planctomycetota</taxon>
        <taxon>Planctomycetia</taxon>
        <taxon>Pirellulales</taxon>
        <taxon>Lacipirellulaceae</taxon>
        <taxon>Pirellulimonas</taxon>
    </lineage>
</organism>
<keyword evidence="3" id="KW-0255">Endonuclease</keyword>
<dbReference type="InterPro" id="IPR044153">
    <property type="entry name" value="PIN_Pae0151-like"/>
</dbReference>
<keyword evidence="3" id="KW-0378">Hydrolase</keyword>
<dbReference type="InterPro" id="IPR002716">
    <property type="entry name" value="PIN_dom"/>
</dbReference>
<dbReference type="AlphaFoldDB" id="A0A518DJT8"/>
<name>A0A518DJT8_9BACT</name>